<dbReference type="PANTHER" id="PTHR12506">
    <property type="entry name" value="PROTEIN PHOSPHATASE RELATED"/>
    <property type="match status" value="1"/>
</dbReference>
<feature type="region of interest" description="Disordered" evidence="6">
    <location>
        <begin position="193"/>
        <end position="278"/>
    </location>
</feature>
<feature type="zinc finger region" description="C3H1-type" evidence="5">
    <location>
        <begin position="75"/>
        <end position="103"/>
    </location>
</feature>
<dbReference type="AlphaFoldDB" id="A0AAW2XD63"/>
<evidence type="ECO:0000256" key="2">
    <source>
        <dbReference type="ARBA" id="ARBA00022771"/>
    </source>
</evidence>
<feature type="compositionally biased region" description="Low complexity" evidence="6">
    <location>
        <begin position="213"/>
        <end position="229"/>
    </location>
</feature>
<evidence type="ECO:0000256" key="3">
    <source>
        <dbReference type="ARBA" id="ARBA00022833"/>
    </source>
</evidence>
<feature type="compositionally biased region" description="Basic and acidic residues" evidence="6">
    <location>
        <begin position="1"/>
        <end position="14"/>
    </location>
</feature>
<feature type="domain" description="C3H1-type" evidence="7">
    <location>
        <begin position="304"/>
        <end position="332"/>
    </location>
</feature>
<feature type="zinc finger region" description="C3H1-type" evidence="5">
    <location>
        <begin position="379"/>
        <end position="407"/>
    </location>
</feature>
<dbReference type="InterPro" id="IPR036855">
    <property type="entry name" value="Znf_CCCH_sf"/>
</dbReference>
<reference evidence="8" key="1">
    <citation type="submission" date="2020-06" db="EMBL/GenBank/DDBJ databases">
        <authorList>
            <person name="Li T."/>
            <person name="Hu X."/>
            <person name="Zhang T."/>
            <person name="Song X."/>
            <person name="Zhang H."/>
            <person name="Dai N."/>
            <person name="Sheng W."/>
            <person name="Hou X."/>
            <person name="Wei L."/>
        </authorList>
    </citation>
    <scope>NUCLEOTIDE SEQUENCE</scope>
    <source>
        <strain evidence="8">KEN1</strain>
        <tissue evidence="8">Leaf</tissue>
    </source>
</reference>
<dbReference type="Gene3D" id="3.30.1370.210">
    <property type="match status" value="1"/>
</dbReference>
<feature type="zinc finger region" description="C3H1-type" evidence="5">
    <location>
        <begin position="304"/>
        <end position="332"/>
    </location>
</feature>
<feature type="compositionally biased region" description="Polar residues" evidence="6">
    <location>
        <begin position="235"/>
        <end position="278"/>
    </location>
</feature>
<evidence type="ECO:0000256" key="4">
    <source>
        <dbReference type="ARBA" id="ARBA00023125"/>
    </source>
</evidence>
<keyword evidence="3 5" id="KW-0862">Zinc</keyword>
<dbReference type="GO" id="GO:0008270">
    <property type="term" value="F:zinc ion binding"/>
    <property type="evidence" value="ECO:0007669"/>
    <property type="project" value="UniProtKB-KW"/>
</dbReference>
<evidence type="ECO:0000256" key="6">
    <source>
        <dbReference type="SAM" id="MobiDB-lite"/>
    </source>
</evidence>
<feature type="domain" description="C3H1-type" evidence="7">
    <location>
        <begin position="118"/>
        <end position="146"/>
    </location>
</feature>
<dbReference type="Gene3D" id="2.30.30.1190">
    <property type="match status" value="1"/>
</dbReference>
<keyword evidence="1 5" id="KW-0479">Metal-binding</keyword>
<evidence type="ECO:0000256" key="5">
    <source>
        <dbReference type="PROSITE-ProRule" id="PRU00723"/>
    </source>
</evidence>
<gene>
    <name evidence="8" type="ORF">Slati_1630100</name>
</gene>
<dbReference type="PROSITE" id="PS50103">
    <property type="entry name" value="ZF_C3H1"/>
    <property type="match status" value="5"/>
</dbReference>
<dbReference type="InterPro" id="IPR000571">
    <property type="entry name" value="Znf_CCCH"/>
</dbReference>
<evidence type="ECO:0000259" key="7">
    <source>
        <dbReference type="PROSITE" id="PS50103"/>
    </source>
</evidence>
<feature type="domain" description="C3H1-type" evidence="7">
    <location>
        <begin position="75"/>
        <end position="103"/>
    </location>
</feature>
<reference evidence="8" key="2">
    <citation type="journal article" date="2024" name="Plant">
        <title>Genomic evolution and insights into agronomic trait innovations of Sesamum species.</title>
        <authorList>
            <person name="Miao H."/>
            <person name="Wang L."/>
            <person name="Qu L."/>
            <person name="Liu H."/>
            <person name="Sun Y."/>
            <person name="Le M."/>
            <person name="Wang Q."/>
            <person name="Wei S."/>
            <person name="Zheng Y."/>
            <person name="Lin W."/>
            <person name="Duan Y."/>
            <person name="Cao H."/>
            <person name="Xiong S."/>
            <person name="Wang X."/>
            <person name="Wei L."/>
            <person name="Li C."/>
            <person name="Ma Q."/>
            <person name="Ju M."/>
            <person name="Zhao R."/>
            <person name="Li G."/>
            <person name="Mu C."/>
            <person name="Tian Q."/>
            <person name="Mei H."/>
            <person name="Zhang T."/>
            <person name="Gao T."/>
            <person name="Zhang H."/>
        </authorList>
    </citation>
    <scope>NUCLEOTIDE SEQUENCE</scope>
    <source>
        <strain evidence="8">KEN1</strain>
    </source>
</reference>
<organism evidence="8">
    <name type="scientific">Sesamum latifolium</name>
    <dbReference type="NCBI Taxonomy" id="2727402"/>
    <lineage>
        <taxon>Eukaryota</taxon>
        <taxon>Viridiplantae</taxon>
        <taxon>Streptophyta</taxon>
        <taxon>Embryophyta</taxon>
        <taxon>Tracheophyta</taxon>
        <taxon>Spermatophyta</taxon>
        <taxon>Magnoliopsida</taxon>
        <taxon>eudicotyledons</taxon>
        <taxon>Gunneridae</taxon>
        <taxon>Pentapetalae</taxon>
        <taxon>asterids</taxon>
        <taxon>lamiids</taxon>
        <taxon>Lamiales</taxon>
        <taxon>Pedaliaceae</taxon>
        <taxon>Sesamum</taxon>
    </lineage>
</organism>
<dbReference type="GO" id="GO:0003677">
    <property type="term" value="F:DNA binding"/>
    <property type="evidence" value="ECO:0007669"/>
    <property type="project" value="UniProtKB-KW"/>
</dbReference>
<dbReference type="Gene3D" id="4.10.1000.10">
    <property type="entry name" value="Zinc finger, CCCH-type"/>
    <property type="match status" value="1"/>
</dbReference>
<proteinExistence type="predicted"/>
<dbReference type="InterPro" id="IPR050974">
    <property type="entry name" value="Plant_ZF_CCCH"/>
</dbReference>
<feature type="domain" description="C3H1-type" evidence="7">
    <location>
        <begin position="163"/>
        <end position="191"/>
    </location>
</feature>
<feature type="domain" description="C3H1-type" evidence="7">
    <location>
        <begin position="379"/>
        <end position="407"/>
    </location>
</feature>
<name>A0AAW2XD63_9LAMI</name>
<feature type="zinc finger region" description="C3H1-type" evidence="5">
    <location>
        <begin position="163"/>
        <end position="191"/>
    </location>
</feature>
<sequence length="432" mass="48100">MTTYDEDSRTKPCTDSETEEQERGFLAPAPLSEDALIERMESVVLKSEENHDSIVDDDGNKDVGGCENSGLLPLRPYAGDCPHYVRTGTCKFGLNCRFNHPVKKTQQFLKSRDSDSDNFGTIECKYFSTAGGCKYGKSCRYGHPGEESENTVPELNFLGLPVRLGEKECPYYMRNGSCGYGSRCVYHHPEPTSVAGKRSPNGMDEKFGEPVVSLSENSSGGSLQLSGASRPYQAPWSSQKSSHNVGSYSENQSSTPWIGEQSQHNGPQGSNYSHQGRNSYMTPTANGCVRKIDVSMQVDEFPERPGQPECDYFMKTGDCKFKSTCRFHHPKNRTPKVEECILNENGLPLRPNSVLLLKLKESYVQLLPLNKLYFLELRNTGRSICRHYERHGLCKFGRACLFDHPATHGLPTYPEWPTSGSAVGCDGGGWDY</sequence>
<dbReference type="SMART" id="SM00356">
    <property type="entry name" value="ZnF_C3H1"/>
    <property type="match status" value="5"/>
</dbReference>
<dbReference type="EMBL" id="JACGWN010000005">
    <property type="protein sequence ID" value="KAL0450737.1"/>
    <property type="molecule type" value="Genomic_DNA"/>
</dbReference>
<evidence type="ECO:0000256" key="1">
    <source>
        <dbReference type="ARBA" id="ARBA00022723"/>
    </source>
</evidence>
<feature type="region of interest" description="Disordered" evidence="6">
    <location>
        <begin position="1"/>
        <end position="32"/>
    </location>
</feature>
<keyword evidence="4" id="KW-0238">DNA-binding</keyword>
<dbReference type="SUPFAM" id="SSF90229">
    <property type="entry name" value="CCCH zinc finger"/>
    <property type="match status" value="5"/>
</dbReference>
<dbReference type="Pfam" id="PF00642">
    <property type="entry name" value="zf-CCCH"/>
    <property type="match status" value="5"/>
</dbReference>
<keyword evidence="2 5" id="KW-0863">Zinc-finger</keyword>
<evidence type="ECO:0000313" key="8">
    <source>
        <dbReference type="EMBL" id="KAL0450737.1"/>
    </source>
</evidence>
<dbReference type="PANTHER" id="PTHR12506:SF75">
    <property type="entry name" value="ZINC FINGER CCCH DOMAIN-CONTAINING PROTEIN 67-LIKE"/>
    <property type="match status" value="1"/>
</dbReference>
<feature type="zinc finger region" description="C3H1-type" evidence="5">
    <location>
        <begin position="118"/>
        <end position="146"/>
    </location>
</feature>
<accession>A0AAW2XD63</accession>
<comment type="caution">
    <text evidence="8">The sequence shown here is derived from an EMBL/GenBank/DDBJ whole genome shotgun (WGS) entry which is preliminary data.</text>
</comment>
<dbReference type="GO" id="GO:0003729">
    <property type="term" value="F:mRNA binding"/>
    <property type="evidence" value="ECO:0007669"/>
    <property type="project" value="TreeGrafter"/>
</dbReference>
<protein>
    <submittedName>
        <fullName evidence="8">Zinc finger CCCH domain-containing protein 67</fullName>
    </submittedName>
</protein>